<dbReference type="Gene3D" id="3.30.450.20">
    <property type="entry name" value="PAS domain"/>
    <property type="match status" value="1"/>
</dbReference>
<sequence length="450" mass="48785">MPDDGFDATVGARVLIVEDEAVVALDVRHRLMRLGYVVAGIVDSGEEAVRKVEELEPDLALMDIMLAGAMDGVDAAAIIRERFGTPVVFLTAHSDRATLRRAGEVGPYGYLIKPFEEPELQSALEIALYKSRMERKLAQNERLTAATLQCLGEGLLTTDASGRVCFVNPAAELLLGLAATTILGQPLEAVYRATPGQPGGLAGRELTVLHCPAGRDVPVEQTTSPILDGRGQTIGRVVVFRDVSKRLEAERALRESLANLQCALAETVNALTVTSEKRDPFTAGHQQRVSHLAAALAKRLGLPEAEQEGLRVAGLVHDIGKIHVPTEILAKPEALNAMERGLMRDHSTVGHEILKDIPFPWPVARMVLEHHERLDGSGYPSALGREDTLFASRILALADVVEAMNSHRPYRAAPGREAALAEIRAGRGRLYEPDVVDACLALFLDDDYCF</sequence>
<dbReference type="InterPro" id="IPR037522">
    <property type="entry name" value="HD_GYP_dom"/>
</dbReference>
<dbReference type="RefSeq" id="WP_160961436.1">
    <property type="nucleotide sequence ID" value="NZ_WVUD01000021.1"/>
</dbReference>
<dbReference type="PROSITE" id="PS51832">
    <property type="entry name" value="HD_GYP"/>
    <property type="match status" value="1"/>
</dbReference>
<dbReference type="SMART" id="SM00091">
    <property type="entry name" value="PAS"/>
    <property type="match status" value="1"/>
</dbReference>
<dbReference type="InterPro" id="IPR000700">
    <property type="entry name" value="PAS-assoc_C"/>
</dbReference>
<keyword evidence="1" id="KW-0597">Phosphoprotein</keyword>
<dbReference type="Gene3D" id="3.40.50.2300">
    <property type="match status" value="1"/>
</dbReference>
<dbReference type="InterPro" id="IPR035965">
    <property type="entry name" value="PAS-like_dom_sf"/>
</dbReference>
<dbReference type="OrthoDB" id="9769359at2"/>
<evidence type="ECO:0000259" key="2">
    <source>
        <dbReference type="PROSITE" id="PS50110"/>
    </source>
</evidence>
<feature type="domain" description="HD" evidence="5">
    <location>
        <begin position="282"/>
        <end position="404"/>
    </location>
</feature>
<evidence type="ECO:0000259" key="5">
    <source>
        <dbReference type="PROSITE" id="PS51831"/>
    </source>
</evidence>
<dbReference type="InterPro" id="IPR006675">
    <property type="entry name" value="HDIG_dom"/>
</dbReference>
<evidence type="ECO:0000256" key="1">
    <source>
        <dbReference type="PROSITE-ProRule" id="PRU00169"/>
    </source>
</evidence>
<dbReference type="Gene3D" id="1.10.3210.10">
    <property type="entry name" value="Hypothetical protein af1432"/>
    <property type="match status" value="1"/>
</dbReference>
<dbReference type="InterPro" id="IPR001789">
    <property type="entry name" value="Sig_transdc_resp-reg_receiver"/>
</dbReference>
<dbReference type="GO" id="GO:0006355">
    <property type="term" value="P:regulation of DNA-templated transcription"/>
    <property type="evidence" value="ECO:0007669"/>
    <property type="project" value="InterPro"/>
</dbReference>
<evidence type="ECO:0000313" key="8">
    <source>
        <dbReference type="Proteomes" id="UP000482487"/>
    </source>
</evidence>
<dbReference type="Pfam" id="PF13487">
    <property type="entry name" value="HD_5"/>
    <property type="match status" value="1"/>
</dbReference>
<gene>
    <name evidence="7" type="ORF">GTA51_12160</name>
</gene>
<dbReference type="NCBIfam" id="TIGR00277">
    <property type="entry name" value="HDIG"/>
    <property type="match status" value="1"/>
</dbReference>
<feature type="domain" description="HD-GYP" evidence="6">
    <location>
        <begin position="260"/>
        <end position="450"/>
    </location>
</feature>
<dbReference type="SMART" id="SM00471">
    <property type="entry name" value="HDc"/>
    <property type="match status" value="1"/>
</dbReference>
<feature type="modified residue" description="4-aspartylphosphate" evidence="1">
    <location>
        <position position="63"/>
    </location>
</feature>
<dbReference type="InterPro" id="IPR003607">
    <property type="entry name" value="HD/PDEase_dom"/>
</dbReference>
<dbReference type="InterPro" id="IPR011006">
    <property type="entry name" value="CheY-like_superfamily"/>
</dbReference>
<dbReference type="PANTHER" id="PTHR45228">
    <property type="entry name" value="CYCLIC DI-GMP PHOSPHODIESTERASE TM_0186-RELATED"/>
    <property type="match status" value="1"/>
</dbReference>
<dbReference type="PROSITE" id="PS51831">
    <property type="entry name" value="HD"/>
    <property type="match status" value="1"/>
</dbReference>
<evidence type="ECO:0000259" key="3">
    <source>
        <dbReference type="PROSITE" id="PS50112"/>
    </source>
</evidence>
<comment type="caution">
    <text evidence="7">The sequence shown here is derived from an EMBL/GenBank/DDBJ whole genome shotgun (WGS) entry which is preliminary data.</text>
</comment>
<feature type="domain" description="PAC" evidence="4">
    <location>
        <begin position="202"/>
        <end position="255"/>
    </location>
</feature>
<dbReference type="InterPro" id="IPR006674">
    <property type="entry name" value="HD_domain"/>
</dbReference>
<dbReference type="InterPro" id="IPR000014">
    <property type="entry name" value="PAS"/>
</dbReference>
<accession>A0A7C9IX21</accession>
<dbReference type="InterPro" id="IPR013767">
    <property type="entry name" value="PAS_fold"/>
</dbReference>
<dbReference type="PROSITE" id="PS50113">
    <property type="entry name" value="PAC"/>
    <property type="match status" value="1"/>
</dbReference>
<name>A0A7C9IX21_9BACT</name>
<dbReference type="Pfam" id="PF00072">
    <property type="entry name" value="Response_reg"/>
    <property type="match status" value="1"/>
</dbReference>
<dbReference type="AlphaFoldDB" id="A0A7C9IX21"/>
<dbReference type="CDD" id="cd00077">
    <property type="entry name" value="HDc"/>
    <property type="match status" value="1"/>
</dbReference>
<dbReference type="GO" id="GO:0000160">
    <property type="term" value="P:phosphorelay signal transduction system"/>
    <property type="evidence" value="ECO:0007669"/>
    <property type="project" value="InterPro"/>
</dbReference>
<protein>
    <submittedName>
        <fullName evidence="7">Response regulator</fullName>
    </submittedName>
</protein>
<organism evidence="7 8">
    <name type="scientific">Solidesulfovibrio aerotolerans</name>
    <dbReference type="NCBI Taxonomy" id="295255"/>
    <lineage>
        <taxon>Bacteria</taxon>
        <taxon>Pseudomonadati</taxon>
        <taxon>Thermodesulfobacteriota</taxon>
        <taxon>Desulfovibrionia</taxon>
        <taxon>Desulfovibrionales</taxon>
        <taxon>Desulfovibrionaceae</taxon>
        <taxon>Solidesulfovibrio</taxon>
    </lineage>
</organism>
<evidence type="ECO:0000259" key="4">
    <source>
        <dbReference type="PROSITE" id="PS50113"/>
    </source>
</evidence>
<feature type="domain" description="Response regulatory" evidence="2">
    <location>
        <begin position="13"/>
        <end position="128"/>
    </location>
</feature>
<feature type="domain" description="PAS" evidence="3">
    <location>
        <begin position="140"/>
        <end position="185"/>
    </location>
</feature>
<dbReference type="SUPFAM" id="SSF109604">
    <property type="entry name" value="HD-domain/PDEase-like"/>
    <property type="match status" value="1"/>
</dbReference>
<dbReference type="CDD" id="cd17534">
    <property type="entry name" value="REC_DC-like"/>
    <property type="match status" value="1"/>
</dbReference>
<dbReference type="Pfam" id="PF00989">
    <property type="entry name" value="PAS"/>
    <property type="match status" value="1"/>
</dbReference>
<dbReference type="PROSITE" id="PS50112">
    <property type="entry name" value="PAS"/>
    <property type="match status" value="1"/>
</dbReference>
<dbReference type="PROSITE" id="PS50110">
    <property type="entry name" value="RESPONSE_REGULATORY"/>
    <property type="match status" value="1"/>
</dbReference>
<evidence type="ECO:0000313" key="7">
    <source>
        <dbReference type="EMBL" id="MYL83882.1"/>
    </source>
</evidence>
<dbReference type="SUPFAM" id="SSF52172">
    <property type="entry name" value="CheY-like"/>
    <property type="match status" value="1"/>
</dbReference>
<dbReference type="InterPro" id="IPR052020">
    <property type="entry name" value="Cyclic_di-GMP/3'3'-cGAMP_PDE"/>
</dbReference>
<keyword evidence="8" id="KW-1185">Reference proteome</keyword>
<dbReference type="SUPFAM" id="SSF55785">
    <property type="entry name" value="PYP-like sensor domain (PAS domain)"/>
    <property type="match status" value="1"/>
</dbReference>
<reference evidence="7 8" key="1">
    <citation type="submission" date="2020-01" db="EMBL/GenBank/DDBJ databases">
        <title>Genome sequence of Desulfovibrio aerotolerans DSM 16695(T).</title>
        <authorList>
            <person name="Karnachuk O."/>
            <person name="Avakyan M."/>
            <person name="Mardanov A."/>
            <person name="Kadnikov V."/>
            <person name="Ravin N."/>
        </authorList>
    </citation>
    <scope>NUCLEOTIDE SEQUENCE [LARGE SCALE GENOMIC DNA]</scope>
    <source>
        <strain evidence="7 8">DSM 16695</strain>
    </source>
</reference>
<evidence type="ECO:0000259" key="6">
    <source>
        <dbReference type="PROSITE" id="PS51832"/>
    </source>
</evidence>
<dbReference type="EMBL" id="WVUD01000021">
    <property type="protein sequence ID" value="MYL83882.1"/>
    <property type="molecule type" value="Genomic_DNA"/>
</dbReference>
<dbReference type="Proteomes" id="UP000482487">
    <property type="component" value="Unassembled WGS sequence"/>
</dbReference>
<dbReference type="SMART" id="SM00448">
    <property type="entry name" value="REC"/>
    <property type="match status" value="1"/>
</dbReference>
<proteinExistence type="predicted"/>